<dbReference type="InterPro" id="IPR001245">
    <property type="entry name" value="Ser-Thr/Tyr_kinase_cat_dom"/>
</dbReference>
<name>A0A2Z6QX29_9GLOM</name>
<dbReference type="Proteomes" id="UP000247702">
    <property type="component" value="Unassembled WGS sequence"/>
</dbReference>
<keyword evidence="3" id="KW-0802">TPR repeat</keyword>
<evidence type="ECO:0000256" key="3">
    <source>
        <dbReference type="PROSITE-ProRule" id="PRU00339"/>
    </source>
</evidence>
<keyword evidence="1" id="KW-0547">Nucleotide-binding</keyword>
<dbReference type="SUPFAM" id="SSF56112">
    <property type="entry name" value="Protein kinase-like (PK-like)"/>
    <property type="match status" value="1"/>
</dbReference>
<evidence type="ECO:0000313" key="6">
    <source>
        <dbReference type="EMBL" id="GES72688.1"/>
    </source>
</evidence>
<dbReference type="EMBL" id="BLAL01000004">
    <property type="protein sequence ID" value="GES72688.1"/>
    <property type="molecule type" value="Genomic_DNA"/>
</dbReference>
<dbReference type="GO" id="GO:0005524">
    <property type="term" value="F:ATP binding"/>
    <property type="evidence" value="ECO:0007669"/>
    <property type="project" value="UniProtKB-KW"/>
</dbReference>
<proteinExistence type="predicted"/>
<dbReference type="InterPro" id="IPR011009">
    <property type="entry name" value="Kinase-like_dom_sf"/>
</dbReference>
<protein>
    <recommendedName>
        <fullName evidence="4">Protein kinase domain-containing protein</fullName>
    </recommendedName>
</protein>
<dbReference type="Pfam" id="PF07714">
    <property type="entry name" value="PK_Tyr_Ser-Thr"/>
    <property type="match status" value="1"/>
</dbReference>
<dbReference type="SUPFAM" id="SSF57850">
    <property type="entry name" value="RING/U-box"/>
    <property type="match status" value="1"/>
</dbReference>
<dbReference type="Gene3D" id="3.30.40.10">
    <property type="entry name" value="Zinc/RING finger domain, C3HC4 (zinc finger)"/>
    <property type="match status" value="1"/>
</dbReference>
<feature type="repeat" description="TPR" evidence="3">
    <location>
        <begin position="1878"/>
        <end position="1911"/>
    </location>
</feature>
<dbReference type="PANTHER" id="PTHR44329:SF298">
    <property type="entry name" value="MIXED LINEAGE KINASE DOMAIN-LIKE PROTEIN"/>
    <property type="match status" value="1"/>
</dbReference>
<dbReference type="PROSITE" id="PS50011">
    <property type="entry name" value="PROTEIN_KINASE_DOM"/>
    <property type="match status" value="1"/>
</dbReference>
<comment type="caution">
    <text evidence="5">The sequence shown here is derived from an EMBL/GenBank/DDBJ whole genome shotgun (WGS) entry which is preliminary data.</text>
</comment>
<dbReference type="Proteomes" id="UP000615446">
    <property type="component" value="Unassembled WGS sequence"/>
</dbReference>
<evidence type="ECO:0000313" key="7">
    <source>
        <dbReference type="Proteomes" id="UP000247702"/>
    </source>
</evidence>
<dbReference type="GO" id="GO:0004672">
    <property type="term" value="F:protein kinase activity"/>
    <property type="evidence" value="ECO:0007669"/>
    <property type="project" value="InterPro"/>
</dbReference>
<evidence type="ECO:0000259" key="4">
    <source>
        <dbReference type="PROSITE" id="PS50011"/>
    </source>
</evidence>
<dbReference type="EMBL" id="BEXD01000156">
    <property type="protein sequence ID" value="GBB84806.1"/>
    <property type="molecule type" value="Genomic_DNA"/>
</dbReference>
<dbReference type="InterPro" id="IPR000719">
    <property type="entry name" value="Prot_kinase_dom"/>
</dbReference>
<keyword evidence="7" id="KW-1185">Reference proteome</keyword>
<sequence>MKLLKEWIGERINNDDDFNHLDYNEFSNFKKVDKGIYGTLKKANWENRKITVVLKNLNNSKITETDFKAFLTKLKTFRGINNSNINNFFGLTIDSNENIKLISEYANEGNLKDYLKNKFDTLQWDDKLQMALDITNGLMCLHFEKKVIHGNLHARNVLVNNGTLMIADFKLLKQATGVTSVSENAAYIDPQFLRNSSYERDMRSDIYSLGVLLWELSSGRSPFSNNNSGAFNLSQIIIGIVNGKREEPVENTPLEYLQLYQKCLQDDPNLRPNINEIYEILSRLKSQFNNNEKFNQIAYDEGSSDSKDQSSYTDEITAEISSLTDQQIIKKFKLNHGLTLIGYNIRPSTQAVIVEDFELKKKLYVGQPLVLTYINSEYNESSDTCINFPVTEVTFNGNLLKSFLEFDGDEKELHELYGHFLARKFVTGGQLFIKDFNSATQIQKDILKFYLFCTYNSIKYSTEIQFSDLFNFDLLPRMMTLGGQKLNTYGKLASWMENLYQKEIYNIISYGNLVPISQLKHNTTNDVETFNKKWLGISNFKESLNLEEWVGDAVNDNLMSWTSDFNLFQGLIINKNDDIEISKKISVNIIKLPEVKSSDKSYLELIKPSTSLKAMLISNNIFSFEDLSSFPFIKNNVKNYGDYTHVLIKCEQYEILLNENNVRPTQEFDDDIEEALNSMKPLKSLQHIFNEYGHLFPQRILLGRLLKNILPNISPKTLGKINLKSPILKSLKPYLDDLKISNLLTQKRRIIEENDLYDWIQNKNNNLEIIEYNDIIPLYKILKVEQQRKIDYLLKRFNHYNIIMTGMNDLKDLDNNNIEHYRRIDIGSSFEDKNYEVFGSIILKNNSKLEKLEEFYVNFGLYDLDGFYAVIKKVEETRINITKCYISWIVIGKPSELSVFSPNNRELKVKFIKKTVKLQPNKENYSIETSFSLNEGCTVFAHVNHSPINHEPNNIIRLVKWKERSIYVQIKSTYKIESNINSDSSADSYSDNDDNDSLGTKIDLRICILFTNYKNLKIDNDEERECPLDLIGHILSTDNFDENLFDWYDKDEVSVNIQNNTFITNHSQVEILESNDKELINIETKNENIGSSSKKNIASSSLKNNGSVRYKVNNRVLIELDENGFTTPDGKARELIKDLTKTKWLYALKLLFEDPLNQFSSEVLRACLIALAEPPTFDYHEKMIVAKLELHMRTLVAVLEQICISTMRLSKELRDKVHNSLPKFAGIHKHAIQVMQEGNDNISVSDPVQSNKLKNNIIIRRNYNIDFLLIHLRDTLNSLRDDETWLREIFRTTILSLKGVLNIGPETPKNNNSSVLSSLTELHQNLKYKYPVKSYYVDWRIILIIQRNLFTWSKGSDKIISEKLEEMILMEYFWSYLEREWNYVVEKSNLDSQTKFDEALNKIIKSLKNTDDDESLTLPHTLWFGILDLVQNFIYKSTRTASHGLCYYLAIESLNKAPNSFIQFKAIEILLHLHNINDELFPIIEIDFDHYAQKLDSPEEFQELIAVVKEKSFEDLNILNDDIEKETTKGKERNLTQNSNILDVIADEMICSISIEPTDRLCILKCQHVISVKYLNKLKQKTCPECREIIEDNDIRYLPQNTIYKNLYSKFYESGHVLSSADDQYDSDDGPEIVGSDLMLTKKKKVVKTFKSNPSVSLSSILPKLSRKHPNYQNIIKELDEKHYKKAEYLCKEFLNIFTKDYILRCILAYIYRCLENYEQAHLYLNEAIKLKEKNPIAWYIRGEIFFREKLYIKAIDDLNTSISYKEKLSNIYILLGISYLFETEKTFHAYFDDALKNFNVVLQSKPNHYLCLKSCAYIYEKQENYLNTLEILSKLLNINGKDSLVLCYYGEILCKIGRYNDAIPYFTEANIIDPENVYNLNMRAIAYYVLQEYDKALLDLNKAAQLEPSNNITYYYRGLVNYAMKNANDAMLAFKKCVELDPHDNLAKMQLYYLKYLSKNKGSKNSLDHNGIITKIDQISNIYYNKSLLFMKCKIYIELEKYSEAKLDLNRLFMLNEEDISFICLLREYSDFWSYLYGIYKINVNDIDCKEFGIIDEFSKLIYNVTNVYFITNLTNLNNEFYYIKESDPNSLLGQVFRFKNEAFYLDLPKLTNDFANDFHYVVWKINVKRILSKNCFVKFLIKEGKKDSNIVYPQKEYILKYNDLLKLKGLGWIEYTLPIRVHCHRWIQLSIKASKGSIDMQIDYVRFKKSFGKQIYFPKMGHFLPIHKLLPNVPKAFKDKYFSRKEMENLLELKSVLDNL</sequence>
<evidence type="ECO:0000313" key="5">
    <source>
        <dbReference type="EMBL" id="GBB84806.1"/>
    </source>
</evidence>
<dbReference type="InterPro" id="IPR013083">
    <property type="entry name" value="Znf_RING/FYVE/PHD"/>
</dbReference>
<feature type="repeat" description="TPR" evidence="3">
    <location>
        <begin position="1912"/>
        <end position="1945"/>
    </location>
</feature>
<dbReference type="InterPro" id="IPR011990">
    <property type="entry name" value="TPR-like_helical_dom_sf"/>
</dbReference>
<dbReference type="InterPro" id="IPR051681">
    <property type="entry name" value="Ser/Thr_Kinases-Pseudokinases"/>
</dbReference>
<dbReference type="Pfam" id="PF13432">
    <property type="entry name" value="TPR_16"/>
    <property type="match status" value="2"/>
</dbReference>
<dbReference type="PANTHER" id="PTHR44329">
    <property type="entry name" value="SERINE/THREONINE-PROTEIN KINASE TNNI3K-RELATED"/>
    <property type="match status" value="1"/>
</dbReference>
<dbReference type="PROSITE" id="PS50005">
    <property type="entry name" value="TPR"/>
    <property type="match status" value="3"/>
</dbReference>
<dbReference type="SMART" id="SM00220">
    <property type="entry name" value="S_TKc"/>
    <property type="match status" value="1"/>
</dbReference>
<evidence type="ECO:0000256" key="1">
    <source>
        <dbReference type="ARBA" id="ARBA00022741"/>
    </source>
</evidence>
<reference evidence="6" key="2">
    <citation type="submission" date="2019-10" db="EMBL/GenBank/DDBJ databases">
        <title>Conservation and host-specific expression of non-tandemly repeated heterogenous ribosome RNA gene in arbuscular mycorrhizal fungi.</title>
        <authorList>
            <person name="Maeda T."/>
            <person name="Kobayashi Y."/>
            <person name="Nakagawa T."/>
            <person name="Ezawa T."/>
            <person name="Yamaguchi K."/>
            <person name="Bino T."/>
            <person name="Nishimoto Y."/>
            <person name="Shigenobu S."/>
            <person name="Kawaguchi M."/>
        </authorList>
    </citation>
    <scope>NUCLEOTIDE SEQUENCE</scope>
    <source>
        <strain evidence="6">HR1</strain>
    </source>
</reference>
<dbReference type="InterPro" id="IPR019734">
    <property type="entry name" value="TPR_rpt"/>
</dbReference>
<dbReference type="OrthoDB" id="421075at2759"/>
<accession>A0A2Z6QX29</accession>
<dbReference type="Gene3D" id="1.10.510.10">
    <property type="entry name" value="Transferase(Phosphotransferase) domain 1"/>
    <property type="match status" value="1"/>
</dbReference>
<evidence type="ECO:0000256" key="2">
    <source>
        <dbReference type="ARBA" id="ARBA00022840"/>
    </source>
</evidence>
<dbReference type="Gene3D" id="1.25.40.10">
    <property type="entry name" value="Tetratricopeptide repeat domain"/>
    <property type="match status" value="2"/>
</dbReference>
<dbReference type="SUPFAM" id="SSF48452">
    <property type="entry name" value="TPR-like"/>
    <property type="match status" value="1"/>
</dbReference>
<reference evidence="5 7" key="1">
    <citation type="submission" date="2017-11" db="EMBL/GenBank/DDBJ databases">
        <title>The genome of Rhizophagus clarus HR1 reveals common genetic basis of auxotrophy among arbuscular mycorrhizal fungi.</title>
        <authorList>
            <person name="Kobayashi Y."/>
        </authorList>
    </citation>
    <scope>NUCLEOTIDE SEQUENCE [LARGE SCALE GENOMIC DNA]</scope>
    <source>
        <strain evidence="5 7">HR1</strain>
    </source>
</reference>
<gene>
    <name evidence="6" type="ORF">RCL2_000024400</name>
    <name evidence="5" type="ORF">RclHR1_11380004</name>
</gene>
<keyword evidence="2" id="KW-0067">ATP-binding</keyword>
<feature type="repeat" description="TPR" evidence="3">
    <location>
        <begin position="1844"/>
        <end position="1877"/>
    </location>
</feature>
<dbReference type="GO" id="GO:0097527">
    <property type="term" value="P:necroptotic signaling pathway"/>
    <property type="evidence" value="ECO:0007669"/>
    <property type="project" value="TreeGrafter"/>
</dbReference>
<organism evidence="5 7">
    <name type="scientific">Rhizophagus clarus</name>
    <dbReference type="NCBI Taxonomy" id="94130"/>
    <lineage>
        <taxon>Eukaryota</taxon>
        <taxon>Fungi</taxon>
        <taxon>Fungi incertae sedis</taxon>
        <taxon>Mucoromycota</taxon>
        <taxon>Glomeromycotina</taxon>
        <taxon>Glomeromycetes</taxon>
        <taxon>Glomerales</taxon>
        <taxon>Glomeraceae</taxon>
        <taxon>Rhizophagus</taxon>
    </lineage>
</organism>
<feature type="domain" description="Protein kinase" evidence="4">
    <location>
        <begin position="26"/>
        <end position="284"/>
    </location>
</feature>
<dbReference type="SUPFAM" id="SSF81901">
    <property type="entry name" value="HCP-like"/>
    <property type="match status" value="1"/>
</dbReference>
<dbReference type="SMART" id="SM00028">
    <property type="entry name" value="TPR"/>
    <property type="match status" value="6"/>
</dbReference>